<dbReference type="EMBL" id="NFZX01000038">
    <property type="protein sequence ID" value="RFA33384.1"/>
    <property type="molecule type" value="Genomic_DNA"/>
</dbReference>
<name>A0A3E0WKA0_9BACI</name>
<sequence length="65" mass="7610">MEGGGPPLAKLRSDCPWCAIDANEHKGLFLPFAIKTTTLEYKQGQEWWVNYGIKHTWQWWFKIVS</sequence>
<proteinExistence type="predicted"/>
<accession>A0A3E0WKA0</accession>
<comment type="caution">
    <text evidence="1">The sequence shown here is derived from an EMBL/GenBank/DDBJ whole genome shotgun (WGS) entry which is preliminary data.</text>
</comment>
<dbReference type="AlphaFoldDB" id="A0A3E0WKA0"/>
<reference evidence="1 2" key="1">
    <citation type="submission" date="2017-05" db="EMBL/GenBank/DDBJ databases">
        <title>Virgibacillus sp. AK90 isolated from a saltern of Kakinada, India.</title>
        <authorList>
            <person name="Gupta V."/>
            <person name="Sidhu C."/>
            <person name="Korpole S."/>
            <person name="Pinnaka A.K."/>
        </authorList>
    </citation>
    <scope>NUCLEOTIDE SEQUENCE [LARGE SCALE GENOMIC DNA]</scope>
    <source>
        <strain evidence="1 2">AK90</strain>
    </source>
</reference>
<organism evidence="1 2">
    <name type="scientific">Virgibacillus dokdonensis</name>
    <dbReference type="NCBI Taxonomy" id="302167"/>
    <lineage>
        <taxon>Bacteria</taxon>
        <taxon>Bacillati</taxon>
        <taxon>Bacillota</taxon>
        <taxon>Bacilli</taxon>
        <taxon>Bacillales</taxon>
        <taxon>Bacillaceae</taxon>
        <taxon>Virgibacillus</taxon>
    </lineage>
</organism>
<evidence type="ECO:0000313" key="1">
    <source>
        <dbReference type="EMBL" id="RFA33384.1"/>
    </source>
</evidence>
<gene>
    <name evidence="1" type="ORF">CAI16_15010</name>
</gene>
<protein>
    <submittedName>
        <fullName evidence="1">Uncharacterized protein</fullName>
    </submittedName>
</protein>
<evidence type="ECO:0000313" key="2">
    <source>
        <dbReference type="Proteomes" id="UP000256488"/>
    </source>
</evidence>
<dbReference type="Proteomes" id="UP000256488">
    <property type="component" value="Unassembled WGS sequence"/>
</dbReference>